<evidence type="ECO:0000313" key="4">
    <source>
        <dbReference type="EMBL" id="GLJ79679.1"/>
    </source>
</evidence>
<evidence type="ECO:0000259" key="3">
    <source>
        <dbReference type="SMART" id="SM00563"/>
    </source>
</evidence>
<evidence type="ECO:0000256" key="1">
    <source>
        <dbReference type="ARBA" id="ARBA00022679"/>
    </source>
</evidence>
<dbReference type="AlphaFoldDB" id="A0A9W6M3C2"/>
<keyword evidence="1" id="KW-0808">Transferase</keyword>
<sequence>MRSEVVVRRISGAIVRRQLRTHLAGIDGLHHLPATGSFVLVPNHRSYFDHFVMELLVGAAVGRPVWFLTKQESFEGALSRVWTKAWYGIPVDRHRPSPATLRAIQTVFAADEVLCVYPEGTRNVADEMLPFQAGAFRFALTAGVPVIPVALTGTESVLPKGSRRFRRGGRVRVSFGEPILPDMSKGKQHAAQQLSADTRAAIIGLLSTGCRAADGPATTGAVDDLVTAALDPEGRLAVADERRLRFVLRLLSSSGVRSVDLEVQRARLRGLAILRRPAPLRALPALSVRRRLERVLRADPANSLANYLLARWHLAMPAVLGGDPALAERLFALSARTAPGGDTRALAGLAEVQLADGRVEAAQATLQRIADTPAVAGSRAEARAARARLQLVTLADVVDPSQAGVLA</sequence>
<dbReference type="CDD" id="cd07989">
    <property type="entry name" value="LPLAT_AGPAT-like"/>
    <property type="match status" value="1"/>
</dbReference>
<gene>
    <name evidence="4" type="ORF">GCM10017586_13610</name>
</gene>
<evidence type="ECO:0000256" key="2">
    <source>
        <dbReference type="ARBA" id="ARBA00023315"/>
    </source>
</evidence>
<dbReference type="Gene3D" id="1.25.40.10">
    <property type="entry name" value="Tetratricopeptide repeat domain"/>
    <property type="match status" value="1"/>
</dbReference>
<feature type="domain" description="Phospholipid/glycerol acyltransferase" evidence="3">
    <location>
        <begin position="38"/>
        <end position="154"/>
    </location>
</feature>
<dbReference type="SUPFAM" id="SSF69593">
    <property type="entry name" value="Glycerol-3-phosphate (1)-acyltransferase"/>
    <property type="match status" value="1"/>
</dbReference>
<dbReference type="Proteomes" id="UP001142317">
    <property type="component" value="Unassembled WGS sequence"/>
</dbReference>
<dbReference type="InterPro" id="IPR002123">
    <property type="entry name" value="Plipid/glycerol_acylTrfase"/>
</dbReference>
<dbReference type="GO" id="GO:0003841">
    <property type="term" value="F:1-acylglycerol-3-phosphate O-acyltransferase activity"/>
    <property type="evidence" value="ECO:0007669"/>
    <property type="project" value="TreeGrafter"/>
</dbReference>
<dbReference type="SMART" id="SM00563">
    <property type="entry name" value="PlsC"/>
    <property type="match status" value="1"/>
</dbReference>
<dbReference type="PANTHER" id="PTHR10434">
    <property type="entry name" value="1-ACYL-SN-GLYCEROL-3-PHOSPHATE ACYLTRANSFERASE"/>
    <property type="match status" value="1"/>
</dbReference>
<accession>A0A9W6M3C2</accession>
<reference evidence="4" key="1">
    <citation type="journal article" date="2014" name="Int. J. Syst. Evol. Microbiol.">
        <title>Complete genome sequence of Corynebacterium casei LMG S-19264T (=DSM 44701T), isolated from a smear-ripened cheese.</title>
        <authorList>
            <consortium name="US DOE Joint Genome Institute (JGI-PGF)"/>
            <person name="Walter F."/>
            <person name="Albersmeier A."/>
            <person name="Kalinowski J."/>
            <person name="Ruckert C."/>
        </authorList>
    </citation>
    <scope>NUCLEOTIDE SEQUENCE</scope>
    <source>
        <strain evidence="4">VKM Ac-1447</strain>
    </source>
</reference>
<keyword evidence="5" id="KW-1185">Reference proteome</keyword>
<evidence type="ECO:0000313" key="5">
    <source>
        <dbReference type="Proteomes" id="UP001142317"/>
    </source>
</evidence>
<proteinExistence type="predicted"/>
<comment type="caution">
    <text evidence="4">The sequence shown here is derived from an EMBL/GenBank/DDBJ whole genome shotgun (WGS) entry which is preliminary data.</text>
</comment>
<reference evidence="4" key="2">
    <citation type="submission" date="2023-01" db="EMBL/GenBank/DDBJ databases">
        <authorList>
            <person name="Sun Q."/>
            <person name="Evtushenko L."/>
        </authorList>
    </citation>
    <scope>NUCLEOTIDE SEQUENCE</scope>
    <source>
        <strain evidence="4">VKM Ac-1447</strain>
    </source>
</reference>
<keyword evidence="2" id="KW-0012">Acyltransferase</keyword>
<dbReference type="PANTHER" id="PTHR10434:SF11">
    <property type="entry name" value="1-ACYL-SN-GLYCEROL-3-PHOSPHATE ACYLTRANSFERASE"/>
    <property type="match status" value="1"/>
</dbReference>
<dbReference type="GO" id="GO:0006654">
    <property type="term" value="P:phosphatidic acid biosynthetic process"/>
    <property type="evidence" value="ECO:0007669"/>
    <property type="project" value="TreeGrafter"/>
</dbReference>
<protein>
    <recommendedName>
        <fullName evidence="3">Phospholipid/glycerol acyltransferase domain-containing protein</fullName>
    </recommendedName>
</protein>
<dbReference type="InterPro" id="IPR011990">
    <property type="entry name" value="TPR-like_helical_dom_sf"/>
</dbReference>
<dbReference type="Pfam" id="PF01553">
    <property type="entry name" value="Acyltransferase"/>
    <property type="match status" value="1"/>
</dbReference>
<dbReference type="RefSeq" id="WP_245338182.1">
    <property type="nucleotide sequence ID" value="NZ_BSEO01000005.1"/>
</dbReference>
<dbReference type="EMBL" id="BSEO01000005">
    <property type="protein sequence ID" value="GLJ79679.1"/>
    <property type="molecule type" value="Genomic_DNA"/>
</dbReference>
<organism evidence="4 5">
    <name type="scientific">Microbacterium imperiale</name>
    <dbReference type="NCBI Taxonomy" id="33884"/>
    <lineage>
        <taxon>Bacteria</taxon>
        <taxon>Bacillati</taxon>
        <taxon>Actinomycetota</taxon>
        <taxon>Actinomycetes</taxon>
        <taxon>Micrococcales</taxon>
        <taxon>Microbacteriaceae</taxon>
        <taxon>Microbacterium</taxon>
    </lineage>
</organism>
<name>A0A9W6M3C2_9MICO</name>